<dbReference type="AlphaFoldDB" id="A0A7S2UZD7"/>
<comment type="subcellular location">
    <subcellularLocation>
        <location evidence="1 4">Nucleus</location>
        <location evidence="1 4">Nucleolus</location>
    </subcellularLocation>
</comment>
<feature type="region of interest" description="Disordered" evidence="5">
    <location>
        <begin position="280"/>
        <end position="305"/>
    </location>
</feature>
<dbReference type="SMART" id="SM00879">
    <property type="entry name" value="Brix"/>
    <property type="match status" value="1"/>
</dbReference>
<dbReference type="Pfam" id="PF04427">
    <property type="entry name" value="Brix"/>
    <property type="match status" value="1"/>
</dbReference>
<dbReference type="GO" id="GO:0000027">
    <property type="term" value="P:ribosomal large subunit assembly"/>
    <property type="evidence" value="ECO:0007669"/>
    <property type="project" value="InterPro"/>
</dbReference>
<dbReference type="GO" id="GO:0005730">
    <property type="term" value="C:nucleolus"/>
    <property type="evidence" value="ECO:0007669"/>
    <property type="project" value="UniProtKB-SubCell"/>
</dbReference>
<evidence type="ECO:0000256" key="1">
    <source>
        <dbReference type="ARBA" id="ARBA00004604"/>
    </source>
</evidence>
<feature type="domain" description="Brix" evidence="6">
    <location>
        <begin position="33"/>
        <end position="237"/>
    </location>
</feature>
<dbReference type="EMBL" id="HBHR01012945">
    <property type="protein sequence ID" value="CAD9864230.1"/>
    <property type="molecule type" value="Transcribed_RNA"/>
</dbReference>
<dbReference type="PANTHER" id="PTHR12728">
    <property type="entry name" value="BRIX DOMAIN CONTAINING PROTEIN"/>
    <property type="match status" value="1"/>
</dbReference>
<evidence type="ECO:0000256" key="4">
    <source>
        <dbReference type="RuleBase" id="RU367086"/>
    </source>
</evidence>
<dbReference type="InterPro" id="IPR039770">
    <property type="entry name" value="Rpf2"/>
</dbReference>
<sequence>MGKQTIQPKETRKKARVIRMQRERAPKLKENTKSSLVLRGNKTSQIIFEALKDIHRVKNPHSRMLSRNNDIHPFEDESKMEFLCEKNDCSLFAFGSHNKKRPHNLVLGRTYDGRLLDMFELGVEKFKSVVETKAKAPKRIGSKPCIVFQGDEWEVEGPLKSLKNLLLDFFRGDEVDSVALPGLDHVMACTAVGGKVYLRHYHIAFKKSGGKIPRVQLESTGPSLDLVLRRSKLPSPDLWRAACKQPKQLRPKKVKNVTKNEMGDKVGRIHLGRQDLSSMKVKKVKALRETPAEKKRKLGEENNGT</sequence>
<organism evidence="7">
    <name type="scientific">Fibrocapsa japonica</name>
    <dbReference type="NCBI Taxonomy" id="94617"/>
    <lineage>
        <taxon>Eukaryota</taxon>
        <taxon>Sar</taxon>
        <taxon>Stramenopiles</taxon>
        <taxon>Ochrophyta</taxon>
        <taxon>Raphidophyceae</taxon>
        <taxon>Chattonellales</taxon>
        <taxon>Chattonellaceae</taxon>
        <taxon>Fibrocapsa</taxon>
    </lineage>
</organism>
<accession>A0A7S2UZD7</accession>
<reference evidence="7" key="1">
    <citation type="submission" date="2021-01" db="EMBL/GenBank/DDBJ databases">
        <authorList>
            <person name="Corre E."/>
            <person name="Pelletier E."/>
            <person name="Niang G."/>
            <person name="Scheremetjew M."/>
            <person name="Finn R."/>
            <person name="Kale V."/>
            <person name="Holt S."/>
            <person name="Cochrane G."/>
            <person name="Meng A."/>
            <person name="Brown T."/>
            <person name="Cohen L."/>
        </authorList>
    </citation>
    <scope>NUCLEOTIDE SEQUENCE</scope>
    <source>
        <strain evidence="7">CCMP1661</strain>
    </source>
</reference>
<proteinExistence type="inferred from homology"/>
<dbReference type="PANTHER" id="PTHR12728:SF0">
    <property type="entry name" value="RIBOSOME PRODUCTION FACTOR 2 HOMOLOG"/>
    <property type="match status" value="1"/>
</dbReference>
<evidence type="ECO:0000256" key="2">
    <source>
        <dbReference type="ARBA" id="ARBA00010782"/>
    </source>
</evidence>
<gene>
    <name evidence="7" type="ORF">FJAP1339_LOCUS6334</name>
</gene>
<evidence type="ECO:0000256" key="5">
    <source>
        <dbReference type="SAM" id="MobiDB-lite"/>
    </source>
</evidence>
<comment type="similarity">
    <text evidence="2 4">Belongs to the RPF2 family.</text>
</comment>
<name>A0A7S2UZD7_9STRA</name>
<evidence type="ECO:0000259" key="6">
    <source>
        <dbReference type="PROSITE" id="PS50833"/>
    </source>
</evidence>
<evidence type="ECO:0000313" key="7">
    <source>
        <dbReference type="EMBL" id="CAD9864230.1"/>
    </source>
</evidence>
<dbReference type="PROSITE" id="PS50833">
    <property type="entry name" value="BRIX"/>
    <property type="match status" value="1"/>
</dbReference>
<protein>
    <recommendedName>
        <fullName evidence="4">Ribosome production factor 2 homolog</fullName>
    </recommendedName>
    <alternativeName>
        <fullName evidence="4">Ribosome biogenesis protein RPF2 homolog</fullName>
    </alternativeName>
</protein>
<evidence type="ECO:0000256" key="3">
    <source>
        <dbReference type="ARBA" id="ARBA00023242"/>
    </source>
</evidence>
<dbReference type="InterPro" id="IPR007109">
    <property type="entry name" value="Brix"/>
</dbReference>
<dbReference type="GO" id="GO:0000463">
    <property type="term" value="P:maturation of LSU-rRNA from tricistronic rRNA transcript (SSU-rRNA, 5.8S rRNA, LSU-rRNA)"/>
    <property type="evidence" value="ECO:0007669"/>
    <property type="project" value="TreeGrafter"/>
</dbReference>
<keyword evidence="3 4" id="KW-0539">Nucleus</keyword>
<dbReference type="GO" id="GO:0019843">
    <property type="term" value="F:rRNA binding"/>
    <property type="evidence" value="ECO:0007669"/>
    <property type="project" value="UniProtKB-UniRule"/>
</dbReference>